<sequence length="163" mass="19528">MKLSYTINNMFSDMPAKSKDVVAEFFGDIFVEAYNCHYDMNDFTHNFMKSEFCKKYMDGIYSTWQYQNAKVSMEVIEHEIHPIKSDNSYTSKDNCYWVGYLYKQIHFETEIPSNEIVDLYSFNKLSNYLYSHEDYNIEDMVTDLTKTIELEKEQECDKELLNF</sequence>
<dbReference type="Proteomes" id="UP000260758">
    <property type="component" value="Unassembled WGS sequence"/>
</dbReference>
<organism evidence="1 2">
    <name type="scientific">Agathobacter rectalis</name>
    <dbReference type="NCBI Taxonomy" id="39491"/>
    <lineage>
        <taxon>Bacteria</taxon>
        <taxon>Bacillati</taxon>
        <taxon>Bacillota</taxon>
        <taxon>Clostridia</taxon>
        <taxon>Lachnospirales</taxon>
        <taxon>Lachnospiraceae</taxon>
        <taxon>Agathobacter</taxon>
    </lineage>
</organism>
<protein>
    <submittedName>
        <fullName evidence="1">Uncharacterized protein</fullName>
    </submittedName>
</protein>
<name>A0A3E4YLK0_9FIRM</name>
<proteinExistence type="predicted"/>
<evidence type="ECO:0000313" key="2">
    <source>
        <dbReference type="Proteomes" id="UP000260758"/>
    </source>
</evidence>
<accession>A0A3E4YLK0</accession>
<dbReference type="EMBL" id="QSTP01000001">
    <property type="protein sequence ID" value="RGM75463.1"/>
    <property type="molecule type" value="Genomic_DNA"/>
</dbReference>
<reference evidence="1 2" key="1">
    <citation type="submission" date="2018-08" db="EMBL/GenBank/DDBJ databases">
        <title>A genome reference for cultivated species of the human gut microbiota.</title>
        <authorList>
            <person name="Zou Y."/>
            <person name="Xue W."/>
            <person name="Luo G."/>
        </authorList>
    </citation>
    <scope>NUCLEOTIDE SEQUENCE [LARGE SCALE GENOMIC DNA]</scope>
    <source>
        <strain evidence="1 2">OM07-13</strain>
    </source>
</reference>
<comment type="caution">
    <text evidence="1">The sequence shown here is derived from an EMBL/GenBank/DDBJ whole genome shotgun (WGS) entry which is preliminary data.</text>
</comment>
<evidence type="ECO:0000313" key="1">
    <source>
        <dbReference type="EMBL" id="RGM75463.1"/>
    </source>
</evidence>
<dbReference type="AlphaFoldDB" id="A0A3E4YLK0"/>
<gene>
    <name evidence="1" type="ORF">DXB99_02770</name>
</gene>